<accession>A0AAD8Z547</accession>
<dbReference type="SUPFAM" id="SSF57184">
    <property type="entry name" value="Growth factor receptor domain"/>
    <property type="match status" value="1"/>
</dbReference>
<gene>
    <name evidence="18" type="ORF">P4O66_001728</name>
</gene>
<evidence type="ECO:0000259" key="17">
    <source>
        <dbReference type="PROSITE" id="PS50923"/>
    </source>
</evidence>
<evidence type="ECO:0000256" key="14">
    <source>
        <dbReference type="SAM" id="MobiDB-lite"/>
    </source>
</evidence>
<dbReference type="PROSITE" id="PS50026">
    <property type="entry name" value="EGF_3"/>
    <property type="match status" value="2"/>
</dbReference>
<dbReference type="SMART" id="SM00179">
    <property type="entry name" value="EGF_CA"/>
    <property type="match status" value="3"/>
</dbReference>
<dbReference type="InterPro" id="IPR026823">
    <property type="entry name" value="cEGF"/>
</dbReference>
<dbReference type="PROSITE" id="PS01186">
    <property type="entry name" value="EGF_2"/>
    <property type="match status" value="1"/>
</dbReference>
<feature type="disulfide bond" evidence="13">
    <location>
        <begin position="444"/>
        <end position="487"/>
    </location>
</feature>
<dbReference type="PROSITE" id="PS01187">
    <property type="entry name" value="EGF_CA"/>
    <property type="match status" value="1"/>
</dbReference>
<feature type="compositionally biased region" description="Low complexity" evidence="14">
    <location>
        <begin position="96"/>
        <end position="124"/>
    </location>
</feature>
<evidence type="ECO:0000256" key="9">
    <source>
        <dbReference type="ARBA" id="ARBA00023157"/>
    </source>
</evidence>
<dbReference type="PROSITE" id="PS00010">
    <property type="entry name" value="ASX_HYDROXYL"/>
    <property type="match status" value="2"/>
</dbReference>
<feature type="domain" description="Sushi" evidence="17">
    <location>
        <begin position="377"/>
        <end position="441"/>
    </location>
</feature>
<feature type="domain" description="EGF-like" evidence="16">
    <location>
        <begin position="301"/>
        <end position="338"/>
    </location>
</feature>
<evidence type="ECO:0000256" key="3">
    <source>
        <dbReference type="ARBA" id="ARBA00022583"/>
    </source>
</evidence>
<feature type="disulfide bond" evidence="13">
    <location>
        <begin position="532"/>
        <end position="559"/>
    </location>
</feature>
<keyword evidence="2 12" id="KW-0245">EGF-like domain</keyword>
<evidence type="ECO:0000256" key="10">
    <source>
        <dbReference type="ARBA" id="ARBA00023170"/>
    </source>
</evidence>
<keyword evidence="7 15" id="KW-1133">Transmembrane helix</keyword>
<dbReference type="SUPFAM" id="SSF57535">
    <property type="entry name" value="Complement control module/SCR domain"/>
    <property type="match status" value="4"/>
</dbReference>
<keyword evidence="5" id="KW-0732">Signal</keyword>
<dbReference type="GO" id="GO:0005509">
    <property type="term" value="F:calcium ion binding"/>
    <property type="evidence" value="ECO:0007669"/>
    <property type="project" value="InterPro"/>
</dbReference>
<evidence type="ECO:0000256" key="1">
    <source>
        <dbReference type="ARBA" id="ARBA00004479"/>
    </source>
</evidence>
<comment type="caution">
    <text evidence="18">The sequence shown here is derived from an EMBL/GenBank/DDBJ whole genome shotgun (WGS) entry which is preliminary data.</text>
</comment>
<dbReference type="GO" id="GO:0006897">
    <property type="term" value="P:endocytosis"/>
    <property type="evidence" value="ECO:0007669"/>
    <property type="project" value="UniProtKB-KW"/>
</dbReference>
<dbReference type="AlphaFoldDB" id="A0AAD8Z547"/>
<dbReference type="Pfam" id="PF00084">
    <property type="entry name" value="Sushi"/>
    <property type="match status" value="4"/>
</dbReference>
<dbReference type="GO" id="GO:0030855">
    <property type="term" value="P:epithelial cell differentiation"/>
    <property type="evidence" value="ECO:0007669"/>
    <property type="project" value="UniProtKB-ARBA"/>
</dbReference>
<feature type="domain" description="Sushi" evidence="17">
    <location>
        <begin position="500"/>
        <end position="561"/>
    </location>
</feature>
<dbReference type="SUPFAM" id="SSF57196">
    <property type="entry name" value="EGF/Laminin"/>
    <property type="match status" value="1"/>
</dbReference>
<protein>
    <recommendedName>
        <fullName evidence="20">Sushi domain containing 4</fullName>
    </recommendedName>
</protein>
<evidence type="ECO:0000256" key="12">
    <source>
        <dbReference type="PROSITE-ProRule" id="PRU00076"/>
    </source>
</evidence>
<evidence type="ECO:0000256" key="8">
    <source>
        <dbReference type="ARBA" id="ARBA00023136"/>
    </source>
</evidence>
<feature type="region of interest" description="Disordered" evidence="14">
    <location>
        <begin position="55"/>
        <end position="221"/>
    </location>
</feature>
<dbReference type="PROSITE" id="PS50923">
    <property type="entry name" value="SUSHI"/>
    <property type="match status" value="4"/>
</dbReference>
<feature type="domain" description="EGF-like" evidence="16">
    <location>
        <begin position="339"/>
        <end position="375"/>
    </location>
</feature>
<dbReference type="InterPro" id="IPR018097">
    <property type="entry name" value="EGF_Ca-bd_CS"/>
</dbReference>
<dbReference type="InterPro" id="IPR000742">
    <property type="entry name" value="EGF"/>
</dbReference>
<dbReference type="GO" id="GO:0016020">
    <property type="term" value="C:membrane"/>
    <property type="evidence" value="ECO:0007669"/>
    <property type="project" value="UniProtKB-SubCell"/>
</dbReference>
<dbReference type="InterPro" id="IPR000152">
    <property type="entry name" value="EGF-type_Asp/Asn_hydroxyl_site"/>
</dbReference>
<evidence type="ECO:0000259" key="16">
    <source>
        <dbReference type="PROSITE" id="PS50026"/>
    </source>
</evidence>
<dbReference type="Gene3D" id="3.30.70.270">
    <property type="match status" value="1"/>
</dbReference>
<feature type="compositionally biased region" description="Pro residues" evidence="14">
    <location>
        <begin position="709"/>
        <end position="718"/>
    </location>
</feature>
<evidence type="ECO:0000256" key="15">
    <source>
        <dbReference type="SAM" id="Phobius"/>
    </source>
</evidence>
<feature type="domain" description="Sushi" evidence="17">
    <location>
        <begin position="563"/>
        <end position="626"/>
    </location>
</feature>
<evidence type="ECO:0000313" key="19">
    <source>
        <dbReference type="Proteomes" id="UP001239994"/>
    </source>
</evidence>
<dbReference type="Pfam" id="PF14670">
    <property type="entry name" value="FXa_inhibition"/>
    <property type="match status" value="1"/>
</dbReference>
<keyword evidence="6" id="KW-0677">Repeat</keyword>
<dbReference type="InterPro" id="IPR043128">
    <property type="entry name" value="Rev_trsase/Diguanyl_cyclase"/>
</dbReference>
<dbReference type="GO" id="GO:0045959">
    <property type="term" value="P:negative regulation of complement activation, classical pathway"/>
    <property type="evidence" value="ECO:0007669"/>
    <property type="project" value="TreeGrafter"/>
</dbReference>
<reference evidence="18" key="1">
    <citation type="submission" date="2023-03" db="EMBL/GenBank/DDBJ databases">
        <title>Electrophorus voltai genome.</title>
        <authorList>
            <person name="Bian C."/>
        </authorList>
    </citation>
    <scope>NUCLEOTIDE SEQUENCE</scope>
    <source>
        <strain evidence="18">CB-2022</strain>
        <tissue evidence="18">Muscle</tissue>
    </source>
</reference>
<dbReference type="FunFam" id="2.10.25.10:FF:000009">
    <property type="entry name" value="Low-density lipoprotein receptor isoform 1"/>
    <property type="match status" value="1"/>
</dbReference>
<evidence type="ECO:0000256" key="6">
    <source>
        <dbReference type="ARBA" id="ARBA00022737"/>
    </source>
</evidence>
<dbReference type="CDD" id="cd00033">
    <property type="entry name" value="CCP"/>
    <property type="match status" value="4"/>
</dbReference>
<keyword evidence="19" id="KW-1185">Reference proteome</keyword>
<feature type="domain" description="Sushi" evidence="17">
    <location>
        <begin position="442"/>
        <end position="499"/>
    </location>
</feature>
<feature type="transmembrane region" description="Helical" evidence="15">
    <location>
        <begin position="644"/>
        <end position="665"/>
    </location>
</feature>
<dbReference type="InterPro" id="IPR042985">
    <property type="entry name" value="SUSD4"/>
</dbReference>
<feature type="compositionally biased region" description="Low complexity" evidence="14">
    <location>
        <begin position="140"/>
        <end position="164"/>
    </location>
</feature>
<dbReference type="SUPFAM" id="SSF56672">
    <property type="entry name" value="DNA/RNA polymerases"/>
    <property type="match status" value="1"/>
</dbReference>
<evidence type="ECO:0008006" key="20">
    <source>
        <dbReference type="Google" id="ProtNLM"/>
    </source>
</evidence>
<comment type="caution">
    <text evidence="12">Lacks conserved residue(s) required for the propagation of feature annotation.</text>
</comment>
<keyword evidence="13" id="KW-0768">Sushi</keyword>
<evidence type="ECO:0000256" key="5">
    <source>
        <dbReference type="ARBA" id="ARBA00022729"/>
    </source>
</evidence>
<name>A0AAD8Z547_9TELE</name>
<keyword evidence="3" id="KW-0254">Endocytosis</keyword>
<feature type="region of interest" description="Disordered" evidence="14">
    <location>
        <begin position="701"/>
        <end position="757"/>
    </location>
</feature>
<keyword evidence="9 12" id="KW-1015">Disulfide bond</keyword>
<proteinExistence type="predicted"/>
<dbReference type="Gene3D" id="2.10.25.10">
    <property type="entry name" value="Laminin"/>
    <property type="match status" value="4"/>
</dbReference>
<keyword evidence="10" id="KW-0675">Receptor</keyword>
<dbReference type="InterPro" id="IPR000436">
    <property type="entry name" value="Sushi_SCR_CCP_dom"/>
</dbReference>
<dbReference type="Pfam" id="PF07645">
    <property type="entry name" value="EGF_CA"/>
    <property type="match status" value="1"/>
</dbReference>
<evidence type="ECO:0000313" key="18">
    <source>
        <dbReference type="EMBL" id="KAK1793017.1"/>
    </source>
</evidence>
<feature type="compositionally biased region" description="Low complexity" evidence="14">
    <location>
        <begin position="178"/>
        <end position="189"/>
    </location>
</feature>
<dbReference type="GO" id="GO:0045957">
    <property type="term" value="P:negative regulation of complement activation, alternative pathway"/>
    <property type="evidence" value="ECO:0007669"/>
    <property type="project" value="TreeGrafter"/>
</dbReference>
<dbReference type="Pfam" id="PF12662">
    <property type="entry name" value="cEGF"/>
    <property type="match status" value="1"/>
</dbReference>
<dbReference type="InterPro" id="IPR035976">
    <property type="entry name" value="Sushi/SCR/CCP_sf"/>
</dbReference>
<dbReference type="FunFam" id="2.10.25.10:FF:000038">
    <property type="entry name" value="Fibrillin 2"/>
    <property type="match status" value="1"/>
</dbReference>
<dbReference type="PANTHER" id="PTHR47007:SF1">
    <property type="entry name" value="SUSHI DOMAIN-CONTAINING PROTEIN 4"/>
    <property type="match status" value="1"/>
</dbReference>
<keyword evidence="8 15" id="KW-0472">Membrane</keyword>
<organism evidence="18 19">
    <name type="scientific">Electrophorus voltai</name>
    <dbReference type="NCBI Taxonomy" id="2609070"/>
    <lineage>
        <taxon>Eukaryota</taxon>
        <taxon>Metazoa</taxon>
        <taxon>Chordata</taxon>
        <taxon>Craniata</taxon>
        <taxon>Vertebrata</taxon>
        <taxon>Euteleostomi</taxon>
        <taxon>Actinopterygii</taxon>
        <taxon>Neopterygii</taxon>
        <taxon>Teleostei</taxon>
        <taxon>Ostariophysi</taxon>
        <taxon>Gymnotiformes</taxon>
        <taxon>Gymnotoidei</taxon>
        <taxon>Gymnotidae</taxon>
        <taxon>Electrophorus</taxon>
    </lineage>
</organism>
<dbReference type="InterPro" id="IPR043502">
    <property type="entry name" value="DNA/RNA_pol_sf"/>
</dbReference>
<dbReference type="SMART" id="SM00181">
    <property type="entry name" value="EGF"/>
    <property type="match status" value="4"/>
</dbReference>
<keyword evidence="4 15" id="KW-0812">Transmembrane</keyword>
<dbReference type="InterPro" id="IPR049883">
    <property type="entry name" value="NOTCH1_EGF-like"/>
</dbReference>
<keyword evidence="11" id="KW-0325">Glycoprotein</keyword>
<evidence type="ECO:0000256" key="2">
    <source>
        <dbReference type="ARBA" id="ARBA00022536"/>
    </source>
</evidence>
<dbReference type="CDD" id="cd00054">
    <property type="entry name" value="EGF_CA"/>
    <property type="match status" value="2"/>
</dbReference>
<dbReference type="InterPro" id="IPR001881">
    <property type="entry name" value="EGF-like_Ca-bd_dom"/>
</dbReference>
<sequence>MWSVVSDLFMDQRPLVLPSLMTAPNEYDGKDLSVGRFVMQCCIYLQYLTCPHYPRTTEATQPARGRRDDVARPDLVPDAGDDTARPDPVPDAEDGVVSSVPVPVPGAPLDLPAAPLTSTATPPDLLEPPPQITTATSPEPLTDTASPPDLLDPLPLTTTAASLDPPAPLDSTAPPSGLPDSPLNAAAAPPDLPDSPFNATSPDPPVPGVEEATSHVPTPGKRSCRNNNGGCDHLCSENDATGVGCECKEGYYLGDDKVTCILRDNCHNNPCESVCVSNSTGFSCRCKDGFQLAEDQTSCVDVDECRQNVCGGQICHNDQGTYKCECKKGFKDVGGKCEDIDECSESTCKPNAECLNSEGSFTCFCPRGFRDSDNVEQFCRDPGVPEHGSRTPGSGVFFEDAVARFSCAEGYRLKGAAKITCTRFHNGSVGWRPSLKPVCLPDDCLPPYIEDADVANKTYRPGDNLVLSCHEGFQIRYPDMDNMESVCQEDGTWDNQPMCQGCLRPLLPLHSYMNISEMEFSVPVGTVVHYQCFPGYKLEGSELLECMYNLIWSDVPPRCLDVEACPLPPMVEHGDYMCHPEPCNRYIHGTVVEFYCDPGYSLANDYKYITCLYGQWFPQMQIYCIHDDTSWPGFQESLVTTWKVVAFTASSVLLALLLVIMAKVFHFKCKLHHSSSEEQEESRGPNVIVVDGIAVPLPSYEEAVSGPNYQPPHMPSPAGPGSGQHSDEQDPPSYPGHAESPSDALLDSGEGDSCDNISETSEYLQATHPSSSHAVGLNNVSEKTNVVTSMEETASTSPSVDIADGLAAVPSIFQAYINEVLREFLGRSVIAYIDNILIYSSS</sequence>
<evidence type="ECO:0000256" key="13">
    <source>
        <dbReference type="PROSITE-ProRule" id="PRU00302"/>
    </source>
</evidence>
<dbReference type="SMART" id="SM00032">
    <property type="entry name" value="CCP"/>
    <property type="match status" value="4"/>
</dbReference>
<evidence type="ECO:0000256" key="4">
    <source>
        <dbReference type="ARBA" id="ARBA00022692"/>
    </source>
</evidence>
<dbReference type="Gene3D" id="2.10.70.10">
    <property type="entry name" value="Complement Module, domain 1"/>
    <property type="match status" value="4"/>
</dbReference>
<feature type="disulfide bond" evidence="12">
    <location>
        <begin position="305"/>
        <end position="315"/>
    </location>
</feature>
<evidence type="ECO:0000256" key="7">
    <source>
        <dbReference type="ARBA" id="ARBA00022989"/>
    </source>
</evidence>
<dbReference type="PANTHER" id="PTHR47007">
    <property type="entry name" value="SUSHI DOMAIN-CONTAINING PROTEIN 4"/>
    <property type="match status" value="1"/>
</dbReference>
<dbReference type="InterPro" id="IPR009030">
    <property type="entry name" value="Growth_fac_rcpt_cys_sf"/>
</dbReference>
<evidence type="ECO:0000256" key="11">
    <source>
        <dbReference type="ARBA" id="ARBA00023180"/>
    </source>
</evidence>
<dbReference type="EMBL" id="JAROKS010000018">
    <property type="protein sequence ID" value="KAK1793017.1"/>
    <property type="molecule type" value="Genomic_DNA"/>
</dbReference>
<comment type="subcellular location">
    <subcellularLocation>
        <location evidence="1">Membrane</location>
        <topology evidence="1">Single-pass type I membrane protein</topology>
    </subcellularLocation>
</comment>
<dbReference type="Proteomes" id="UP001239994">
    <property type="component" value="Unassembled WGS sequence"/>
</dbReference>